<dbReference type="InterPro" id="IPR002173">
    <property type="entry name" value="Carboh/pur_kinase_PfkB_CS"/>
</dbReference>
<dbReference type="InterPro" id="IPR017583">
    <property type="entry name" value="Tagatose/fructose_Pkinase"/>
</dbReference>
<sequence>MSSSSKPIICCGFTPAIQRIITLKKIKKGAVNRAESVTIGIGGKGANVARMIHQLNGRAELIEFSGGKNGRLLEQLLNAEGIGYRHIEVDGETRICQTLVESGNPDTTELVEEMPPITSNDWKKALLLFQTLEHSGSWTALSGKLPAGAPTDGYAEICRIAKEAGGKLIVDTQGEPLMHTLQHHPDLVKINSRELADATGTDEISAGCRKLIERGAQAVFITRGRRPSLYVDALRSLEIDPPEIQAVNPTGSGDAVTAGLTLALNSGSSLKEALVQGTACGAANALNLLSGHLIPKDIERLKTKVRVKRIT</sequence>
<proteinExistence type="inferred from homology"/>
<name>A0ABU5MTD8_9BACT</name>
<dbReference type="RefSeq" id="WP_322607263.1">
    <property type="nucleotide sequence ID" value="NZ_JARVCO010000002.1"/>
</dbReference>
<dbReference type="InterPro" id="IPR011611">
    <property type="entry name" value="PfkB_dom"/>
</dbReference>
<evidence type="ECO:0000259" key="7">
    <source>
        <dbReference type="Pfam" id="PF00294"/>
    </source>
</evidence>
<dbReference type="NCBIfam" id="TIGR03168">
    <property type="entry name" value="1-PFK"/>
    <property type="match status" value="1"/>
</dbReference>
<comment type="caution">
    <text evidence="8">The sequence shown here is derived from an EMBL/GenBank/DDBJ whole genome shotgun (WGS) entry which is preliminary data.</text>
</comment>
<organism evidence="8 9">
    <name type="scientific">Pontiella agarivorans</name>
    <dbReference type="NCBI Taxonomy" id="3038953"/>
    <lineage>
        <taxon>Bacteria</taxon>
        <taxon>Pseudomonadati</taxon>
        <taxon>Kiritimatiellota</taxon>
        <taxon>Kiritimatiellia</taxon>
        <taxon>Kiritimatiellales</taxon>
        <taxon>Pontiellaceae</taxon>
        <taxon>Pontiella</taxon>
    </lineage>
</organism>
<accession>A0ABU5MTD8</accession>
<keyword evidence="2 6" id="KW-0808">Transferase</keyword>
<dbReference type="CDD" id="cd01164">
    <property type="entry name" value="FruK_PfkB_like"/>
    <property type="match status" value="1"/>
</dbReference>
<evidence type="ECO:0000256" key="1">
    <source>
        <dbReference type="ARBA" id="ARBA00010688"/>
    </source>
</evidence>
<dbReference type="EMBL" id="JARVCO010000002">
    <property type="protein sequence ID" value="MDZ8117462.1"/>
    <property type="molecule type" value="Genomic_DNA"/>
</dbReference>
<evidence type="ECO:0000313" key="8">
    <source>
        <dbReference type="EMBL" id="MDZ8117462.1"/>
    </source>
</evidence>
<keyword evidence="9" id="KW-1185">Reference proteome</keyword>
<evidence type="ECO:0000256" key="5">
    <source>
        <dbReference type="ARBA" id="ARBA00022840"/>
    </source>
</evidence>
<keyword evidence="4 8" id="KW-0418">Kinase</keyword>
<reference evidence="8 9" key="1">
    <citation type="journal article" date="2024" name="Appl. Environ. Microbiol.">
        <title>Pontiella agarivorans sp. nov., a novel marine anaerobic bacterium capable of degrading macroalgal polysaccharides and fixing nitrogen.</title>
        <authorList>
            <person name="Liu N."/>
            <person name="Kivenson V."/>
            <person name="Peng X."/>
            <person name="Cui Z."/>
            <person name="Lankiewicz T.S."/>
            <person name="Gosselin K.M."/>
            <person name="English C.J."/>
            <person name="Blair E.M."/>
            <person name="O'Malley M.A."/>
            <person name="Valentine D.L."/>
        </authorList>
    </citation>
    <scope>NUCLEOTIDE SEQUENCE [LARGE SCALE GENOMIC DNA]</scope>
    <source>
        <strain evidence="8 9">NLcol2</strain>
    </source>
</reference>
<dbReference type="Proteomes" id="UP001290861">
    <property type="component" value="Unassembled WGS sequence"/>
</dbReference>
<dbReference type="PROSITE" id="PS00584">
    <property type="entry name" value="PFKB_KINASES_2"/>
    <property type="match status" value="1"/>
</dbReference>
<gene>
    <name evidence="8" type="ORF">P9H32_02400</name>
</gene>
<dbReference type="Pfam" id="PF00294">
    <property type="entry name" value="PfkB"/>
    <property type="match status" value="1"/>
</dbReference>
<dbReference type="GO" id="GO:0016301">
    <property type="term" value="F:kinase activity"/>
    <property type="evidence" value="ECO:0007669"/>
    <property type="project" value="UniProtKB-KW"/>
</dbReference>
<evidence type="ECO:0000256" key="2">
    <source>
        <dbReference type="ARBA" id="ARBA00022679"/>
    </source>
</evidence>
<evidence type="ECO:0000256" key="6">
    <source>
        <dbReference type="PIRNR" id="PIRNR000535"/>
    </source>
</evidence>
<protein>
    <submittedName>
        <fullName evidence="8">Hexose kinase</fullName>
        <ecNumber evidence="8">2.7.1.-</ecNumber>
    </submittedName>
</protein>
<dbReference type="PANTHER" id="PTHR46566">
    <property type="entry name" value="1-PHOSPHOFRUCTOKINASE-RELATED"/>
    <property type="match status" value="1"/>
</dbReference>
<dbReference type="PIRSF" id="PIRSF000535">
    <property type="entry name" value="1PFK/6PFK/LacC"/>
    <property type="match status" value="1"/>
</dbReference>
<dbReference type="EC" id="2.7.1.-" evidence="8"/>
<feature type="domain" description="Carbohydrate kinase PfkB" evidence="7">
    <location>
        <begin position="17"/>
        <end position="287"/>
    </location>
</feature>
<dbReference type="SUPFAM" id="SSF53613">
    <property type="entry name" value="Ribokinase-like"/>
    <property type="match status" value="1"/>
</dbReference>
<keyword evidence="5" id="KW-0067">ATP-binding</keyword>
<dbReference type="InterPro" id="IPR029056">
    <property type="entry name" value="Ribokinase-like"/>
</dbReference>
<keyword evidence="3" id="KW-0547">Nucleotide-binding</keyword>
<dbReference type="Gene3D" id="3.40.1190.20">
    <property type="match status" value="1"/>
</dbReference>
<evidence type="ECO:0000256" key="3">
    <source>
        <dbReference type="ARBA" id="ARBA00022741"/>
    </source>
</evidence>
<evidence type="ECO:0000256" key="4">
    <source>
        <dbReference type="ARBA" id="ARBA00022777"/>
    </source>
</evidence>
<comment type="similarity">
    <text evidence="1">Belongs to the carbohydrate kinase PfkB family.</text>
</comment>
<evidence type="ECO:0000313" key="9">
    <source>
        <dbReference type="Proteomes" id="UP001290861"/>
    </source>
</evidence>
<dbReference type="PANTHER" id="PTHR46566:SF2">
    <property type="entry name" value="ATP-DEPENDENT 6-PHOSPHOFRUCTOKINASE ISOZYME 2"/>
    <property type="match status" value="1"/>
</dbReference>